<accession>A0A8X8DKD2</accession>
<feature type="transmembrane region" description="Helical" evidence="2">
    <location>
        <begin position="295"/>
        <end position="315"/>
    </location>
</feature>
<reference evidence="3" key="1">
    <citation type="journal article" date="2020" name="bioRxiv">
        <title>Hybrid origin of Populus tomentosa Carr. identified through genome sequencing and phylogenomic analysis.</title>
        <authorList>
            <person name="An X."/>
            <person name="Gao K."/>
            <person name="Chen Z."/>
            <person name="Li J."/>
            <person name="Yang X."/>
            <person name="Yang X."/>
            <person name="Zhou J."/>
            <person name="Guo T."/>
            <person name="Zhao T."/>
            <person name="Huang S."/>
            <person name="Miao D."/>
            <person name="Khan W.U."/>
            <person name="Rao P."/>
            <person name="Ye M."/>
            <person name="Lei B."/>
            <person name="Liao W."/>
            <person name="Wang J."/>
            <person name="Ji L."/>
            <person name="Li Y."/>
            <person name="Guo B."/>
            <person name="Mustafa N.S."/>
            <person name="Li S."/>
            <person name="Yun Q."/>
            <person name="Keller S.R."/>
            <person name="Mao J."/>
            <person name="Zhang R."/>
            <person name="Strauss S.H."/>
        </authorList>
    </citation>
    <scope>NUCLEOTIDE SEQUENCE</scope>
    <source>
        <strain evidence="3">GM15</strain>
        <tissue evidence="3">Leaf</tissue>
    </source>
</reference>
<keyword evidence="4" id="KW-1185">Reference proteome</keyword>
<gene>
    <name evidence="3" type="ORF">POTOM_002671</name>
</gene>
<evidence type="ECO:0000313" key="3">
    <source>
        <dbReference type="EMBL" id="KAG6793462.1"/>
    </source>
</evidence>
<comment type="caution">
    <text evidence="3">The sequence shown here is derived from an EMBL/GenBank/DDBJ whole genome shotgun (WGS) entry which is preliminary data.</text>
</comment>
<dbReference type="OrthoDB" id="10253744at2759"/>
<dbReference type="PANTHER" id="PTHR31902">
    <property type="entry name" value="ACTIN PATCHES DISTAL PROTEIN 1"/>
    <property type="match status" value="1"/>
</dbReference>
<proteinExistence type="predicted"/>
<feature type="region of interest" description="Disordered" evidence="1">
    <location>
        <begin position="209"/>
        <end position="235"/>
    </location>
</feature>
<evidence type="ECO:0000256" key="2">
    <source>
        <dbReference type="SAM" id="Phobius"/>
    </source>
</evidence>
<keyword evidence="2" id="KW-1133">Transmembrane helix</keyword>
<protein>
    <submittedName>
        <fullName evidence="3">Uncharacterized protein</fullName>
    </submittedName>
</protein>
<sequence>MRIAHPARSLISFTLDFSSPPPAKPLSFHSLTPKTTERPRRRVFQFSMEKTENVSTTATEDADANYGFNRSEMYKSNLAGTVGPYDRHVFLCFKNPDVWLPHVEEDDLPKLVSTALKTRKDDITVKTKVTICEGGEGTEFENGDVLIFPDMIKYKYGYVTPEDVPEILDQHIEKGIVIERIWRFVFWHYTCIVDLYFLSRGQMGLSAEEGERVGEQKLRKGKDKTKSNKHEENSAEAAKDNVASCCQGANGVSCCRDGSSETIKEKKLVENIEGHGKCGLDKLSRWIGSLEQSDVLAAVAVVGAVATIAVACSFYKRSG</sequence>
<keyword evidence="2" id="KW-0812">Transmembrane</keyword>
<dbReference type="Proteomes" id="UP000886885">
    <property type="component" value="Chromosome 1A"/>
</dbReference>
<name>A0A8X8DKD2_POPTO</name>
<dbReference type="PANTHER" id="PTHR31902:SF10">
    <property type="entry name" value="SUCRASE_FERREDOXIN-LIKE FAMILY PROTEIN"/>
    <property type="match status" value="1"/>
</dbReference>
<dbReference type="EMBL" id="JAAWWB010000001">
    <property type="protein sequence ID" value="KAG6793462.1"/>
    <property type="molecule type" value="Genomic_DNA"/>
</dbReference>
<evidence type="ECO:0000313" key="4">
    <source>
        <dbReference type="Proteomes" id="UP000886885"/>
    </source>
</evidence>
<dbReference type="InterPro" id="IPR009737">
    <property type="entry name" value="Aim32/Apd1-like"/>
</dbReference>
<evidence type="ECO:0000256" key="1">
    <source>
        <dbReference type="SAM" id="MobiDB-lite"/>
    </source>
</evidence>
<dbReference type="AlphaFoldDB" id="A0A8X8DKD2"/>
<organism evidence="3 4">
    <name type="scientific">Populus tomentosa</name>
    <name type="common">Chinese white poplar</name>
    <dbReference type="NCBI Taxonomy" id="118781"/>
    <lineage>
        <taxon>Eukaryota</taxon>
        <taxon>Viridiplantae</taxon>
        <taxon>Streptophyta</taxon>
        <taxon>Embryophyta</taxon>
        <taxon>Tracheophyta</taxon>
        <taxon>Spermatophyta</taxon>
        <taxon>Magnoliopsida</taxon>
        <taxon>eudicotyledons</taxon>
        <taxon>Gunneridae</taxon>
        <taxon>Pentapetalae</taxon>
        <taxon>rosids</taxon>
        <taxon>fabids</taxon>
        <taxon>Malpighiales</taxon>
        <taxon>Salicaceae</taxon>
        <taxon>Saliceae</taxon>
        <taxon>Populus</taxon>
    </lineage>
</organism>
<keyword evidence="2" id="KW-0472">Membrane</keyword>